<evidence type="ECO:0000313" key="5">
    <source>
        <dbReference type="Proteomes" id="UP000503462"/>
    </source>
</evidence>
<dbReference type="PANTHER" id="PTHR37846:SF1">
    <property type="entry name" value="DEACETYLASE-LIKE PROTEIN"/>
    <property type="match status" value="1"/>
</dbReference>
<organism evidence="4 5">
    <name type="scientific">Peltaster fructicola</name>
    <dbReference type="NCBI Taxonomy" id="286661"/>
    <lineage>
        <taxon>Eukaryota</taxon>
        <taxon>Fungi</taxon>
        <taxon>Dikarya</taxon>
        <taxon>Ascomycota</taxon>
        <taxon>Pezizomycotina</taxon>
        <taxon>Dothideomycetes</taxon>
        <taxon>Dothideomycetes incertae sedis</taxon>
        <taxon>Peltaster</taxon>
    </lineage>
</organism>
<protein>
    <recommendedName>
        <fullName evidence="3">DUF7719 domain-containing protein</fullName>
    </recommendedName>
</protein>
<keyword evidence="5" id="KW-1185">Reference proteome</keyword>
<keyword evidence="2" id="KW-0472">Membrane</keyword>
<dbReference type="Pfam" id="PF24841">
    <property type="entry name" value="DUF7719"/>
    <property type="match status" value="1"/>
</dbReference>
<feature type="domain" description="DUF7719" evidence="3">
    <location>
        <begin position="159"/>
        <end position="227"/>
    </location>
</feature>
<sequence>MADEQEEHQNRRARRAAARASGKPVAAATTTPKLKLAQPDYSKPKGKTLLDVYNEKSNLLSQGRPFDKKHADGLVRDEEGNVLGRIDDADLVGPAGDAVFWAVTLGMLHFTLDVLAQNQYRQDIDWSQLFKRSGSMLPVLGIVIYLLRSKTSKRWPTVRQALFAAAASVIGCYTIVVANTNSYYAVMKQLPPLGTTWIWCVIEMDILWAVPSLGVNLAFLLWKGYSVY</sequence>
<evidence type="ECO:0000256" key="1">
    <source>
        <dbReference type="SAM" id="MobiDB-lite"/>
    </source>
</evidence>
<dbReference type="AlphaFoldDB" id="A0A6H0XJ31"/>
<dbReference type="OrthoDB" id="5597489at2759"/>
<evidence type="ECO:0000313" key="4">
    <source>
        <dbReference type="EMBL" id="QIW94634.1"/>
    </source>
</evidence>
<proteinExistence type="predicted"/>
<feature type="transmembrane region" description="Helical" evidence="2">
    <location>
        <begin position="159"/>
        <end position="176"/>
    </location>
</feature>
<feature type="transmembrane region" description="Helical" evidence="2">
    <location>
        <begin position="196"/>
        <end position="222"/>
    </location>
</feature>
<dbReference type="EMBL" id="CP051139">
    <property type="protein sequence ID" value="QIW94634.1"/>
    <property type="molecule type" value="Genomic_DNA"/>
</dbReference>
<gene>
    <name evidence="4" type="ORF">AMS68_000152</name>
</gene>
<feature type="region of interest" description="Disordered" evidence="1">
    <location>
        <begin position="1"/>
        <end position="42"/>
    </location>
</feature>
<dbReference type="InterPro" id="IPR056136">
    <property type="entry name" value="DUF7719"/>
</dbReference>
<evidence type="ECO:0000256" key="2">
    <source>
        <dbReference type="SAM" id="Phobius"/>
    </source>
</evidence>
<dbReference type="Proteomes" id="UP000503462">
    <property type="component" value="Chromosome 1"/>
</dbReference>
<accession>A0A6H0XJ31</accession>
<keyword evidence="2" id="KW-0812">Transmembrane</keyword>
<keyword evidence="2" id="KW-1133">Transmembrane helix</keyword>
<reference evidence="4 5" key="1">
    <citation type="journal article" date="2016" name="Sci. Rep.">
        <title>Peltaster fructicola genome reveals evolution from an invasive phytopathogen to an ectophytic parasite.</title>
        <authorList>
            <person name="Xu C."/>
            <person name="Chen H."/>
            <person name="Gleason M.L."/>
            <person name="Xu J.R."/>
            <person name="Liu H."/>
            <person name="Zhang R."/>
            <person name="Sun G."/>
        </authorList>
    </citation>
    <scope>NUCLEOTIDE SEQUENCE [LARGE SCALE GENOMIC DNA]</scope>
    <source>
        <strain evidence="4 5">LNHT1506</strain>
    </source>
</reference>
<dbReference type="PANTHER" id="PTHR37846">
    <property type="entry name" value="YALI0B21296P"/>
    <property type="match status" value="1"/>
</dbReference>
<evidence type="ECO:0000259" key="3">
    <source>
        <dbReference type="Pfam" id="PF24841"/>
    </source>
</evidence>
<name>A0A6H0XJ31_9PEZI</name>